<proteinExistence type="predicted"/>
<protein>
    <submittedName>
        <fullName evidence="1">Uncharacterized protein</fullName>
    </submittedName>
</protein>
<dbReference type="EMBL" id="JAGTJQ010000007">
    <property type="protein sequence ID" value="KAH7027974.1"/>
    <property type="molecule type" value="Genomic_DNA"/>
</dbReference>
<comment type="caution">
    <text evidence="1">The sequence shown here is derived from an EMBL/GenBank/DDBJ whole genome shotgun (WGS) entry which is preliminary data.</text>
</comment>
<evidence type="ECO:0000313" key="2">
    <source>
        <dbReference type="Proteomes" id="UP000756346"/>
    </source>
</evidence>
<organism evidence="1 2">
    <name type="scientific">Microdochium trichocladiopsis</name>
    <dbReference type="NCBI Taxonomy" id="1682393"/>
    <lineage>
        <taxon>Eukaryota</taxon>
        <taxon>Fungi</taxon>
        <taxon>Dikarya</taxon>
        <taxon>Ascomycota</taxon>
        <taxon>Pezizomycotina</taxon>
        <taxon>Sordariomycetes</taxon>
        <taxon>Xylariomycetidae</taxon>
        <taxon>Xylariales</taxon>
        <taxon>Microdochiaceae</taxon>
        <taxon>Microdochium</taxon>
    </lineage>
</organism>
<evidence type="ECO:0000313" key="1">
    <source>
        <dbReference type="EMBL" id="KAH7027974.1"/>
    </source>
</evidence>
<dbReference type="GeneID" id="70188632"/>
<dbReference type="RefSeq" id="XP_046010773.1">
    <property type="nucleotide sequence ID" value="XM_046159086.1"/>
</dbReference>
<dbReference type="Proteomes" id="UP000756346">
    <property type="component" value="Unassembled WGS sequence"/>
</dbReference>
<sequence length="173" mass="19096">MPSALYDHLYSLASQHASGRDLFAIRHSSAIHKWGHAHALSQHPSLRHELTNEGLAAHFKSTGSLLISCPGKVHSIMVDEHQRLATIWMSYFLTTIAEEGKAEAHREVVENDLIWTLKFSGEPEERLEEIKIVESVEFIDPTASGRANELLRKAGIEIKADVVGGLGVVLPST</sequence>
<accession>A0A9P8Y3R9</accession>
<gene>
    <name evidence="1" type="ORF">B0I36DRAFT_365102</name>
</gene>
<dbReference type="AlphaFoldDB" id="A0A9P8Y3R9"/>
<name>A0A9P8Y3R9_9PEZI</name>
<keyword evidence="2" id="KW-1185">Reference proteome</keyword>
<reference evidence="1" key="1">
    <citation type="journal article" date="2021" name="Nat. Commun.">
        <title>Genetic determinants of endophytism in the Arabidopsis root mycobiome.</title>
        <authorList>
            <person name="Mesny F."/>
            <person name="Miyauchi S."/>
            <person name="Thiergart T."/>
            <person name="Pickel B."/>
            <person name="Atanasova L."/>
            <person name="Karlsson M."/>
            <person name="Huettel B."/>
            <person name="Barry K.W."/>
            <person name="Haridas S."/>
            <person name="Chen C."/>
            <person name="Bauer D."/>
            <person name="Andreopoulos W."/>
            <person name="Pangilinan J."/>
            <person name="LaButti K."/>
            <person name="Riley R."/>
            <person name="Lipzen A."/>
            <person name="Clum A."/>
            <person name="Drula E."/>
            <person name="Henrissat B."/>
            <person name="Kohler A."/>
            <person name="Grigoriev I.V."/>
            <person name="Martin F.M."/>
            <person name="Hacquard S."/>
        </authorList>
    </citation>
    <scope>NUCLEOTIDE SEQUENCE</scope>
    <source>
        <strain evidence="1">MPI-CAGE-CH-0230</strain>
    </source>
</reference>
<dbReference type="OrthoDB" id="414540at2759"/>